<evidence type="ECO:0000256" key="3">
    <source>
        <dbReference type="ARBA" id="ARBA00022722"/>
    </source>
</evidence>
<keyword evidence="5" id="KW-0863">Zinc-finger</keyword>
<keyword evidence="4" id="KW-0378">Hydrolase</keyword>
<dbReference type="AlphaFoldDB" id="A0AAW1IT08"/>
<organism evidence="8 9">
    <name type="scientific">Popillia japonica</name>
    <name type="common">Japanese beetle</name>
    <dbReference type="NCBI Taxonomy" id="7064"/>
    <lineage>
        <taxon>Eukaryota</taxon>
        <taxon>Metazoa</taxon>
        <taxon>Ecdysozoa</taxon>
        <taxon>Arthropoda</taxon>
        <taxon>Hexapoda</taxon>
        <taxon>Insecta</taxon>
        <taxon>Pterygota</taxon>
        <taxon>Neoptera</taxon>
        <taxon>Endopterygota</taxon>
        <taxon>Coleoptera</taxon>
        <taxon>Polyphaga</taxon>
        <taxon>Scarabaeiformia</taxon>
        <taxon>Scarabaeidae</taxon>
        <taxon>Rutelinae</taxon>
        <taxon>Popillia</taxon>
    </lineage>
</organism>
<evidence type="ECO:0000256" key="1">
    <source>
        <dbReference type="ARBA" id="ARBA00022679"/>
    </source>
</evidence>
<feature type="compositionally biased region" description="Basic and acidic residues" evidence="6">
    <location>
        <begin position="72"/>
        <end position="91"/>
    </location>
</feature>
<dbReference type="InterPro" id="IPR050951">
    <property type="entry name" value="Retrovirus_Pol_polyprotein"/>
</dbReference>
<evidence type="ECO:0000259" key="7">
    <source>
        <dbReference type="PROSITE" id="PS50158"/>
    </source>
</evidence>
<dbReference type="Pfam" id="PF13650">
    <property type="entry name" value="Asp_protease_2"/>
    <property type="match status" value="1"/>
</dbReference>
<dbReference type="Pfam" id="PF00098">
    <property type="entry name" value="zf-CCHC"/>
    <property type="match status" value="1"/>
</dbReference>
<dbReference type="Proteomes" id="UP001458880">
    <property type="component" value="Unassembled WGS sequence"/>
</dbReference>
<protein>
    <submittedName>
        <fullName evidence="8">Zinc knuckle</fullName>
    </submittedName>
</protein>
<keyword evidence="3" id="KW-0540">Nuclease</keyword>
<evidence type="ECO:0000313" key="8">
    <source>
        <dbReference type="EMBL" id="KAK9693073.1"/>
    </source>
</evidence>
<evidence type="ECO:0000256" key="4">
    <source>
        <dbReference type="ARBA" id="ARBA00022759"/>
    </source>
</evidence>
<dbReference type="InterPro" id="IPR036875">
    <property type="entry name" value="Znf_CCHC_sf"/>
</dbReference>
<evidence type="ECO:0000256" key="6">
    <source>
        <dbReference type="SAM" id="MobiDB-lite"/>
    </source>
</evidence>
<keyword evidence="1" id="KW-0808">Transferase</keyword>
<keyword evidence="9" id="KW-1185">Reference proteome</keyword>
<dbReference type="SUPFAM" id="SSF57756">
    <property type="entry name" value="Retrovirus zinc finger-like domains"/>
    <property type="match status" value="1"/>
</dbReference>
<name>A0AAW1IT08_POPJA</name>
<evidence type="ECO:0000313" key="9">
    <source>
        <dbReference type="Proteomes" id="UP001458880"/>
    </source>
</evidence>
<keyword evidence="5" id="KW-0479">Metal-binding</keyword>
<accession>A0AAW1IT08</accession>
<dbReference type="GO" id="GO:0008270">
    <property type="term" value="F:zinc ion binding"/>
    <property type="evidence" value="ECO:0007669"/>
    <property type="project" value="UniProtKB-KW"/>
</dbReference>
<dbReference type="PANTHER" id="PTHR37984:SF5">
    <property type="entry name" value="PROTEIN NYNRIN-LIKE"/>
    <property type="match status" value="1"/>
</dbReference>
<dbReference type="GO" id="GO:0004519">
    <property type="term" value="F:endonuclease activity"/>
    <property type="evidence" value="ECO:0007669"/>
    <property type="project" value="UniProtKB-KW"/>
</dbReference>
<keyword evidence="5" id="KW-0862">Zinc</keyword>
<dbReference type="InterPro" id="IPR021109">
    <property type="entry name" value="Peptidase_aspartic_dom_sf"/>
</dbReference>
<evidence type="ECO:0000256" key="5">
    <source>
        <dbReference type="PROSITE-ProRule" id="PRU00047"/>
    </source>
</evidence>
<dbReference type="GO" id="GO:0003676">
    <property type="term" value="F:nucleic acid binding"/>
    <property type="evidence" value="ECO:0007669"/>
    <property type="project" value="InterPro"/>
</dbReference>
<reference evidence="8 9" key="1">
    <citation type="journal article" date="2024" name="BMC Genomics">
        <title>De novo assembly and annotation of Popillia japonica's genome with initial clues to its potential as an invasive pest.</title>
        <authorList>
            <person name="Cucini C."/>
            <person name="Boschi S."/>
            <person name="Funari R."/>
            <person name="Cardaioli E."/>
            <person name="Iannotti N."/>
            <person name="Marturano G."/>
            <person name="Paoli F."/>
            <person name="Bruttini M."/>
            <person name="Carapelli A."/>
            <person name="Frati F."/>
            <person name="Nardi F."/>
        </authorList>
    </citation>
    <scope>NUCLEOTIDE SEQUENCE [LARGE SCALE GENOMIC DNA]</scope>
    <source>
        <strain evidence="8">DMR45628</strain>
    </source>
</reference>
<keyword evidence="4" id="KW-0255">Endonuclease</keyword>
<feature type="region of interest" description="Disordered" evidence="6">
    <location>
        <begin position="57"/>
        <end position="91"/>
    </location>
</feature>
<evidence type="ECO:0000256" key="2">
    <source>
        <dbReference type="ARBA" id="ARBA00022695"/>
    </source>
</evidence>
<sequence>MELLNACEISGKKGVSCIIDGIKDSSIQAGAKAGRYETPDALYAEYLSTLKPEDISSNLQKYPGKGNPQRRQVNDRLNEPPFKRIKPSDSKPQRCYNCRDTGHFSHKCPKPRIECTICKHLGHLAKDCRRKHVANNIVRNNTSSTNERYFFDCSVNGKPLQSYVDTGCSAVLIKEQNAKELQLKCIPCELNITGYGGSMVKVLGKTNIYLKVDCAEAEVEALIVPNMAQEIPVIPCELNITGYGGSMVKVLGKTNIYLKVDCAEAEVEALIVPNMAQEIPVMIGQTFLNNSKVVMLVFDGNVRLLCMDHDIGKSLNLATVKIPLWAKNSTVIAANTTALVAVSSRGKFTGDLYVRGGLRPVPGNEYAVNECVTKGQDGYVSITNLTPRDLEVSDNHILARCIVCFEDICPRLHLPVLTVTTKCAISEFSVDNLAYNENLTSVEAEELLALINEFRDCFAQNTSQLGKTSILKMSIHLSDDTPVVYRPYRLSYNERQVVRDMVSLLQ</sequence>
<dbReference type="InterPro" id="IPR001878">
    <property type="entry name" value="Znf_CCHC"/>
</dbReference>
<proteinExistence type="predicted"/>
<dbReference type="PROSITE" id="PS50158">
    <property type="entry name" value="ZF_CCHC"/>
    <property type="match status" value="1"/>
</dbReference>
<dbReference type="SUPFAM" id="SSF50630">
    <property type="entry name" value="Acid proteases"/>
    <property type="match status" value="1"/>
</dbReference>
<dbReference type="EMBL" id="JASPKY010000554">
    <property type="protein sequence ID" value="KAK9693073.1"/>
    <property type="molecule type" value="Genomic_DNA"/>
</dbReference>
<dbReference type="Gene3D" id="4.10.60.10">
    <property type="entry name" value="Zinc finger, CCHC-type"/>
    <property type="match status" value="1"/>
</dbReference>
<comment type="caution">
    <text evidence="8">The sequence shown here is derived from an EMBL/GenBank/DDBJ whole genome shotgun (WGS) entry which is preliminary data.</text>
</comment>
<dbReference type="SMART" id="SM00343">
    <property type="entry name" value="ZnF_C2HC"/>
    <property type="match status" value="2"/>
</dbReference>
<dbReference type="CDD" id="cd00303">
    <property type="entry name" value="retropepsin_like"/>
    <property type="match status" value="1"/>
</dbReference>
<dbReference type="PANTHER" id="PTHR37984">
    <property type="entry name" value="PROTEIN CBG26694"/>
    <property type="match status" value="1"/>
</dbReference>
<gene>
    <name evidence="8" type="ORF">QE152_g34455</name>
</gene>
<dbReference type="Gene3D" id="2.40.70.10">
    <property type="entry name" value="Acid Proteases"/>
    <property type="match status" value="1"/>
</dbReference>
<dbReference type="GO" id="GO:0016779">
    <property type="term" value="F:nucleotidyltransferase activity"/>
    <property type="evidence" value="ECO:0007669"/>
    <property type="project" value="UniProtKB-KW"/>
</dbReference>
<keyword evidence="2" id="KW-0548">Nucleotidyltransferase</keyword>
<feature type="domain" description="CCHC-type" evidence="7">
    <location>
        <begin position="94"/>
        <end position="110"/>
    </location>
</feature>